<name>A0AA37XFU3_9MICO</name>
<evidence type="ECO:0000313" key="2">
    <source>
        <dbReference type="Proteomes" id="UP001157161"/>
    </source>
</evidence>
<evidence type="ECO:0008006" key="3">
    <source>
        <dbReference type="Google" id="ProtNLM"/>
    </source>
</evidence>
<dbReference type="AlphaFoldDB" id="A0AA37XFU3"/>
<reference evidence="1" key="1">
    <citation type="journal article" date="2014" name="Int. J. Syst. Evol. Microbiol.">
        <title>Complete genome sequence of Corynebacterium casei LMG S-19264T (=DSM 44701T), isolated from a smear-ripened cheese.</title>
        <authorList>
            <consortium name="US DOE Joint Genome Institute (JGI-PGF)"/>
            <person name="Walter F."/>
            <person name="Albersmeier A."/>
            <person name="Kalinowski J."/>
            <person name="Ruckert C."/>
        </authorList>
    </citation>
    <scope>NUCLEOTIDE SEQUENCE</scope>
    <source>
        <strain evidence="1">NBRC 112290</strain>
    </source>
</reference>
<dbReference type="SUPFAM" id="SSF53756">
    <property type="entry name" value="UDP-Glycosyltransferase/glycogen phosphorylase"/>
    <property type="match status" value="1"/>
</dbReference>
<dbReference type="Gene3D" id="3.40.50.2000">
    <property type="entry name" value="Glycogen Phosphorylase B"/>
    <property type="match status" value="2"/>
</dbReference>
<accession>A0AA37XFU3</accession>
<comment type="caution">
    <text evidence="1">The sequence shown here is derived from an EMBL/GenBank/DDBJ whole genome shotgun (WGS) entry which is preliminary data.</text>
</comment>
<protein>
    <recommendedName>
        <fullName evidence="3">Glycosyltransferase family 4 protein</fullName>
    </recommendedName>
</protein>
<keyword evidence="2" id="KW-1185">Reference proteome</keyword>
<dbReference type="EMBL" id="BSUM01000001">
    <property type="protein sequence ID" value="GMA32713.1"/>
    <property type="molecule type" value="Genomic_DNA"/>
</dbReference>
<reference evidence="1" key="2">
    <citation type="submission" date="2023-02" db="EMBL/GenBank/DDBJ databases">
        <authorList>
            <person name="Sun Q."/>
            <person name="Mori K."/>
        </authorList>
    </citation>
    <scope>NUCLEOTIDE SEQUENCE</scope>
    <source>
        <strain evidence="1">NBRC 112290</strain>
    </source>
</reference>
<dbReference type="Proteomes" id="UP001157161">
    <property type="component" value="Unassembled WGS sequence"/>
</dbReference>
<sequence length="90" mass="9648">MVSDVAALREIAEDCGSALTFGADDADDLAALLRRLVDGRDERRVLAARGAAWVARERTWAANATTYARLYADVRSGAGAAGNRPRRRSA</sequence>
<organism evidence="1 2">
    <name type="scientific">Litorihabitans aurantiacus</name>
    <dbReference type="NCBI Taxonomy" id="1930061"/>
    <lineage>
        <taxon>Bacteria</taxon>
        <taxon>Bacillati</taxon>
        <taxon>Actinomycetota</taxon>
        <taxon>Actinomycetes</taxon>
        <taxon>Micrococcales</taxon>
        <taxon>Beutenbergiaceae</taxon>
        <taxon>Litorihabitans</taxon>
    </lineage>
</organism>
<dbReference type="RefSeq" id="WP_284251396.1">
    <property type="nucleotide sequence ID" value="NZ_BSUM01000001.1"/>
</dbReference>
<gene>
    <name evidence="1" type="ORF">GCM10025875_27050</name>
</gene>
<evidence type="ECO:0000313" key="1">
    <source>
        <dbReference type="EMBL" id="GMA32713.1"/>
    </source>
</evidence>
<proteinExistence type="predicted"/>